<keyword evidence="1" id="KW-1133">Transmembrane helix</keyword>
<dbReference type="NCBIfam" id="TIGR03082">
    <property type="entry name" value="Gneg_AbrB_dup"/>
    <property type="match status" value="1"/>
</dbReference>
<feature type="transmembrane region" description="Helical" evidence="1">
    <location>
        <begin position="313"/>
        <end position="333"/>
    </location>
</feature>
<comment type="caution">
    <text evidence="2">The sequence shown here is derived from an EMBL/GenBank/DDBJ whole genome shotgun (WGS) entry which is preliminary data.</text>
</comment>
<feature type="transmembrane region" description="Helical" evidence="1">
    <location>
        <begin position="56"/>
        <end position="74"/>
    </location>
</feature>
<dbReference type="RefSeq" id="WP_379893251.1">
    <property type="nucleotide sequence ID" value="NZ_CBCSCT010000019.1"/>
</dbReference>
<evidence type="ECO:0000313" key="3">
    <source>
        <dbReference type="Proteomes" id="UP001596250"/>
    </source>
</evidence>
<feature type="transmembrane region" description="Helical" evidence="1">
    <location>
        <begin position="80"/>
        <end position="102"/>
    </location>
</feature>
<feature type="transmembrane region" description="Helical" evidence="1">
    <location>
        <begin position="256"/>
        <end position="277"/>
    </location>
</feature>
<dbReference type="PIRSF" id="PIRSF038991">
    <property type="entry name" value="Protein_AbrB"/>
    <property type="match status" value="1"/>
</dbReference>
<keyword evidence="1" id="KW-0812">Transmembrane</keyword>
<dbReference type="InterPro" id="IPR017516">
    <property type="entry name" value="AbrB_dup"/>
</dbReference>
<keyword evidence="1" id="KW-0472">Membrane</keyword>
<gene>
    <name evidence="2" type="ORF">ACFPXP_05860</name>
</gene>
<dbReference type="PANTHER" id="PTHR38457">
    <property type="entry name" value="REGULATOR ABRB-RELATED"/>
    <property type="match status" value="1"/>
</dbReference>
<reference evidence="3" key="1">
    <citation type="journal article" date="2019" name="Int. J. Syst. Evol. Microbiol.">
        <title>The Global Catalogue of Microorganisms (GCM) 10K type strain sequencing project: providing services to taxonomists for standard genome sequencing and annotation.</title>
        <authorList>
            <consortium name="The Broad Institute Genomics Platform"/>
            <consortium name="The Broad Institute Genome Sequencing Center for Infectious Disease"/>
            <person name="Wu L."/>
            <person name="Ma J."/>
        </authorList>
    </citation>
    <scope>NUCLEOTIDE SEQUENCE [LARGE SCALE GENOMIC DNA]</scope>
    <source>
        <strain evidence="3">CCM 8749</strain>
    </source>
</reference>
<feature type="transmembrane region" description="Helical" evidence="1">
    <location>
        <begin position="201"/>
        <end position="224"/>
    </location>
</feature>
<organism evidence="2 3">
    <name type="scientific">Marinicrinis lubricantis</name>
    <dbReference type="NCBI Taxonomy" id="2086470"/>
    <lineage>
        <taxon>Bacteria</taxon>
        <taxon>Bacillati</taxon>
        <taxon>Bacillota</taxon>
        <taxon>Bacilli</taxon>
        <taxon>Bacillales</taxon>
        <taxon>Paenibacillaceae</taxon>
    </lineage>
</organism>
<evidence type="ECO:0000256" key="1">
    <source>
        <dbReference type="SAM" id="Phobius"/>
    </source>
</evidence>
<dbReference type="Pfam" id="PF05145">
    <property type="entry name" value="AbrB"/>
    <property type="match status" value="1"/>
</dbReference>
<sequence>MWTQLGLYTMAVLGGWLFHSIHFPLPWILGPLSVLLTVKAWKKKQPKLPSLFRNTAYVALGCHFGLSLSLGTFQKTAPLLLPYMACLLLLIAAAAGMGAVLARMMREKPITGVLGAVPGGLAEMVAASENLKANTSQIALMHTVRLLAVVFTVPSVISWWFVADFQGVHSQTAAVDGAWYTILGYVIAGLLGWLMNRWLPVAFIIVPMLVVAAGGAVGIDWLVLPEQIIFASQLVIGIHLTRTTSIEDIVKGAKYLGWYILLSLLVIAASFGLGILFSYMTHIPVQTAILCFAPGGLPEMVITGTAVGGDPELITAFQFVRLLTIIIGVPLGLKWLQHRGMVRGEVTAS</sequence>
<protein>
    <submittedName>
        <fullName evidence="2">AbrB family transcriptional regulator</fullName>
    </submittedName>
</protein>
<dbReference type="EMBL" id="JBHSQV010000034">
    <property type="protein sequence ID" value="MFC5985956.1"/>
    <property type="molecule type" value="Genomic_DNA"/>
</dbReference>
<dbReference type="InterPro" id="IPR007820">
    <property type="entry name" value="AbrB_fam"/>
</dbReference>
<feature type="transmembrane region" description="Helical" evidence="1">
    <location>
        <begin position="177"/>
        <end position="194"/>
    </location>
</feature>
<feature type="transmembrane region" description="Helical" evidence="1">
    <location>
        <begin position="289"/>
        <end position="307"/>
    </location>
</feature>
<accession>A0ABW1ILK8</accession>
<feature type="transmembrane region" description="Helical" evidence="1">
    <location>
        <begin position="144"/>
        <end position="162"/>
    </location>
</feature>
<feature type="transmembrane region" description="Helical" evidence="1">
    <location>
        <begin position="16"/>
        <end position="36"/>
    </location>
</feature>
<dbReference type="Proteomes" id="UP001596250">
    <property type="component" value="Unassembled WGS sequence"/>
</dbReference>
<proteinExistence type="predicted"/>
<keyword evidence="3" id="KW-1185">Reference proteome</keyword>
<evidence type="ECO:0000313" key="2">
    <source>
        <dbReference type="EMBL" id="MFC5985956.1"/>
    </source>
</evidence>
<name>A0ABW1ILK8_9BACL</name>
<dbReference type="PANTHER" id="PTHR38457:SF1">
    <property type="entry name" value="REGULATOR ABRB-RELATED"/>
    <property type="match status" value="1"/>
</dbReference>